<evidence type="ECO:0000313" key="2">
    <source>
        <dbReference type="Proteomes" id="UP000267606"/>
    </source>
</evidence>
<organism evidence="3">
    <name type="scientific">Onchocerca flexuosa</name>
    <dbReference type="NCBI Taxonomy" id="387005"/>
    <lineage>
        <taxon>Eukaryota</taxon>
        <taxon>Metazoa</taxon>
        <taxon>Ecdysozoa</taxon>
        <taxon>Nematoda</taxon>
        <taxon>Chromadorea</taxon>
        <taxon>Rhabditida</taxon>
        <taxon>Spirurina</taxon>
        <taxon>Spiruromorpha</taxon>
        <taxon>Filarioidea</taxon>
        <taxon>Onchocercidae</taxon>
        <taxon>Onchocerca</taxon>
    </lineage>
</organism>
<evidence type="ECO:0000313" key="1">
    <source>
        <dbReference type="EMBL" id="VDO41528.1"/>
    </source>
</evidence>
<dbReference type="STRING" id="387005.A0A183HBT2"/>
<gene>
    <name evidence="1" type="ORF">OFLC_LOCUS4943</name>
</gene>
<dbReference type="EMBL" id="UZAJ01004010">
    <property type="protein sequence ID" value="VDO41528.1"/>
    <property type="molecule type" value="Genomic_DNA"/>
</dbReference>
<name>A0A183HBT2_9BILA</name>
<proteinExistence type="predicted"/>
<reference evidence="1 2" key="2">
    <citation type="submission" date="2018-11" db="EMBL/GenBank/DDBJ databases">
        <authorList>
            <consortium name="Pathogen Informatics"/>
        </authorList>
    </citation>
    <scope>NUCLEOTIDE SEQUENCE [LARGE SCALE GENOMIC DNA]</scope>
</reference>
<evidence type="ECO:0000313" key="3">
    <source>
        <dbReference type="WBParaSite" id="OFLC_0000494301-mRNA-1"/>
    </source>
</evidence>
<sequence>MGRPESQKDSLLCECYYISGGNAFWNQKNCNSTQQWICQFAPEAITSERIEIYDKSMMQHTISSGLSNDESDDETSLRTKDSFCEEYEWNGVTIPRTLACSEAKIPCPDPENIIGKQLPHYEFTNIILLIFLQCFTRNKFVP</sequence>
<reference evidence="3" key="1">
    <citation type="submission" date="2016-06" db="UniProtKB">
        <authorList>
            <consortium name="WormBaseParasite"/>
        </authorList>
    </citation>
    <scope>IDENTIFICATION</scope>
</reference>
<dbReference type="Proteomes" id="UP000267606">
    <property type="component" value="Unassembled WGS sequence"/>
</dbReference>
<keyword evidence="2" id="KW-1185">Reference proteome</keyword>
<dbReference type="WBParaSite" id="OFLC_0000494301-mRNA-1">
    <property type="protein sequence ID" value="OFLC_0000494301-mRNA-1"/>
    <property type="gene ID" value="OFLC_0000494301"/>
</dbReference>
<dbReference type="SUPFAM" id="SSF56436">
    <property type="entry name" value="C-type lectin-like"/>
    <property type="match status" value="1"/>
</dbReference>
<accession>A0A183HBT2</accession>
<dbReference type="AlphaFoldDB" id="A0A183HBT2"/>
<protein>
    <submittedName>
        <fullName evidence="3">C-type lectin domain-containing protein</fullName>
    </submittedName>
</protein>
<dbReference type="InterPro" id="IPR016187">
    <property type="entry name" value="CTDL_fold"/>
</dbReference>